<dbReference type="InterPro" id="IPR036388">
    <property type="entry name" value="WH-like_DNA-bd_sf"/>
</dbReference>
<dbReference type="Pfam" id="PF00072">
    <property type="entry name" value="Response_reg"/>
    <property type="match status" value="1"/>
</dbReference>
<feature type="modified residue" description="4-aspartylphosphate" evidence="6">
    <location>
        <position position="68"/>
    </location>
</feature>
<dbReference type="Gene3D" id="6.10.250.690">
    <property type="match status" value="1"/>
</dbReference>
<evidence type="ECO:0000256" key="7">
    <source>
        <dbReference type="PROSITE-ProRule" id="PRU01091"/>
    </source>
</evidence>
<dbReference type="EMBL" id="PQSP01000012">
    <property type="protein sequence ID" value="RUS65489.1"/>
    <property type="molecule type" value="Genomic_DNA"/>
</dbReference>
<dbReference type="InterPro" id="IPR001789">
    <property type="entry name" value="Sig_transdc_resp-reg_receiver"/>
</dbReference>
<dbReference type="AlphaFoldDB" id="A0A433S9W5"/>
<keyword evidence="3" id="KW-0805">Transcription regulation</keyword>
<dbReference type="InterPro" id="IPR016032">
    <property type="entry name" value="Sig_transdc_resp-reg_C-effctor"/>
</dbReference>
<evidence type="ECO:0000259" key="8">
    <source>
        <dbReference type="PROSITE" id="PS50110"/>
    </source>
</evidence>
<feature type="domain" description="OmpR/PhoB-type" evidence="9">
    <location>
        <begin position="141"/>
        <end position="235"/>
    </location>
</feature>
<dbReference type="GO" id="GO:0000156">
    <property type="term" value="F:phosphorelay response regulator activity"/>
    <property type="evidence" value="ECO:0007669"/>
    <property type="project" value="TreeGrafter"/>
</dbReference>
<organism evidence="10 11">
    <name type="scientific">Saezia sanguinis</name>
    <dbReference type="NCBI Taxonomy" id="1965230"/>
    <lineage>
        <taxon>Bacteria</taxon>
        <taxon>Pseudomonadati</taxon>
        <taxon>Pseudomonadota</taxon>
        <taxon>Betaproteobacteria</taxon>
        <taxon>Burkholderiales</taxon>
        <taxon>Saeziaceae</taxon>
        <taxon>Saezia</taxon>
    </lineage>
</organism>
<dbReference type="PANTHER" id="PTHR48111">
    <property type="entry name" value="REGULATOR OF RPOS"/>
    <property type="match status" value="1"/>
</dbReference>
<evidence type="ECO:0000313" key="11">
    <source>
        <dbReference type="Proteomes" id="UP000286947"/>
    </source>
</evidence>
<dbReference type="CDD" id="cd17624">
    <property type="entry name" value="REC_OmpR_PmrA-like"/>
    <property type="match status" value="1"/>
</dbReference>
<dbReference type="NCBIfam" id="NF007928">
    <property type="entry name" value="PRK10643.1"/>
    <property type="match status" value="1"/>
</dbReference>
<proteinExistence type="predicted"/>
<feature type="DNA-binding region" description="OmpR/PhoB-type" evidence="7">
    <location>
        <begin position="141"/>
        <end position="235"/>
    </location>
</feature>
<evidence type="ECO:0000256" key="2">
    <source>
        <dbReference type="ARBA" id="ARBA00023012"/>
    </source>
</evidence>
<evidence type="ECO:0000313" key="10">
    <source>
        <dbReference type="EMBL" id="RUS65489.1"/>
    </source>
</evidence>
<accession>A0A433S9W5</accession>
<dbReference type="SMART" id="SM00448">
    <property type="entry name" value="REC"/>
    <property type="match status" value="1"/>
</dbReference>
<protein>
    <submittedName>
        <fullName evidence="10">Transcriptional regulatory protein BasR</fullName>
    </submittedName>
</protein>
<evidence type="ECO:0000256" key="4">
    <source>
        <dbReference type="ARBA" id="ARBA00023125"/>
    </source>
</evidence>
<keyword evidence="2" id="KW-0902">Two-component regulatory system</keyword>
<dbReference type="PROSITE" id="PS51755">
    <property type="entry name" value="OMPR_PHOB"/>
    <property type="match status" value="1"/>
</dbReference>
<name>A0A433S9W5_9BURK</name>
<reference evidence="10 11" key="1">
    <citation type="submission" date="2018-01" db="EMBL/GenBank/DDBJ databases">
        <title>Saezia sanguinis gen. nov., sp. nov., in the order Burkholderiales isolated from human blood.</title>
        <authorList>
            <person name="Medina-Pascual M.J."/>
            <person name="Valdezate S."/>
            <person name="Monzon S."/>
            <person name="Cuesta I."/>
            <person name="Carrasco G."/>
            <person name="Villalon P."/>
            <person name="Saez-Nieto J.A."/>
        </authorList>
    </citation>
    <scope>NUCLEOTIDE SEQUENCE [LARGE SCALE GENOMIC DNA]</scope>
    <source>
        <strain evidence="10 11">CNM695-12</strain>
    </source>
</reference>
<keyword evidence="5" id="KW-0804">Transcription</keyword>
<dbReference type="Gene3D" id="3.40.50.2300">
    <property type="match status" value="1"/>
</dbReference>
<dbReference type="CDD" id="cd00383">
    <property type="entry name" value="trans_reg_C"/>
    <property type="match status" value="1"/>
</dbReference>
<keyword evidence="1 6" id="KW-0597">Phosphoprotein</keyword>
<evidence type="ECO:0000256" key="6">
    <source>
        <dbReference type="PROSITE-ProRule" id="PRU00169"/>
    </source>
</evidence>
<dbReference type="SUPFAM" id="SSF46894">
    <property type="entry name" value="C-terminal effector domain of the bipartite response regulators"/>
    <property type="match status" value="1"/>
</dbReference>
<dbReference type="GO" id="GO:0005829">
    <property type="term" value="C:cytosol"/>
    <property type="evidence" value="ECO:0007669"/>
    <property type="project" value="TreeGrafter"/>
</dbReference>
<dbReference type="GO" id="GO:0032993">
    <property type="term" value="C:protein-DNA complex"/>
    <property type="evidence" value="ECO:0007669"/>
    <property type="project" value="TreeGrafter"/>
</dbReference>
<keyword evidence="4 7" id="KW-0238">DNA-binding</keyword>
<dbReference type="PROSITE" id="PS50110">
    <property type="entry name" value="RESPONSE_REGULATORY"/>
    <property type="match status" value="1"/>
</dbReference>
<sequence length="237" mass="26660">MEQQVCPLTSAVHASDTMKVLIVEDDSLLRSGLTEALAQQHYACDATSNASQANRHILSQQYSAILLDLGLPDTDGLSLLRQWRNQKIETPVMIITARDALEDRVQGLDAGADDYLIKPFELVELFARLRAIIRRHQNQSDNLINVGNIALDLANRQVTLHGNRLDLTAREFAILSRLMLKKGQAVAREILQQDIYSWHDNLGSNTLEVYIHHLRQKLGKDSITTVRGVGYRLEDTL</sequence>
<dbReference type="SUPFAM" id="SSF52172">
    <property type="entry name" value="CheY-like"/>
    <property type="match status" value="1"/>
</dbReference>
<dbReference type="Proteomes" id="UP000286947">
    <property type="component" value="Unassembled WGS sequence"/>
</dbReference>
<dbReference type="InterPro" id="IPR001867">
    <property type="entry name" value="OmpR/PhoB-type_DNA-bd"/>
</dbReference>
<dbReference type="GO" id="GO:0006355">
    <property type="term" value="P:regulation of DNA-templated transcription"/>
    <property type="evidence" value="ECO:0007669"/>
    <property type="project" value="InterPro"/>
</dbReference>
<comment type="caution">
    <text evidence="10">The sequence shown here is derived from an EMBL/GenBank/DDBJ whole genome shotgun (WGS) entry which is preliminary data.</text>
</comment>
<dbReference type="SMART" id="SM00862">
    <property type="entry name" value="Trans_reg_C"/>
    <property type="match status" value="1"/>
</dbReference>
<dbReference type="Gene3D" id="1.10.10.10">
    <property type="entry name" value="Winged helix-like DNA-binding domain superfamily/Winged helix DNA-binding domain"/>
    <property type="match status" value="1"/>
</dbReference>
<dbReference type="InterPro" id="IPR039420">
    <property type="entry name" value="WalR-like"/>
</dbReference>
<dbReference type="PANTHER" id="PTHR48111:SF75">
    <property type="entry name" value="TRANSCRIPTIONAL REGULATORY PROTEIN BASR"/>
    <property type="match status" value="1"/>
</dbReference>
<evidence type="ECO:0000256" key="3">
    <source>
        <dbReference type="ARBA" id="ARBA00023015"/>
    </source>
</evidence>
<dbReference type="GO" id="GO:0000976">
    <property type="term" value="F:transcription cis-regulatory region binding"/>
    <property type="evidence" value="ECO:0007669"/>
    <property type="project" value="TreeGrafter"/>
</dbReference>
<evidence type="ECO:0000256" key="1">
    <source>
        <dbReference type="ARBA" id="ARBA00022553"/>
    </source>
</evidence>
<dbReference type="FunFam" id="3.40.50.2300:FF:000002">
    <property type="entry name" value="DNA-binding response regulator PhoP"/>
    <property type="match status" value="1"/>
</dbReference>
<evidence type="ECO:0000259" key="9">
    <source>
        <dbReference type="PROSITE" id="PS51755"/>
    </source>
</evidence>
<evidence type="ECO:0000256" key="5">
    <source>
        <dbReference type="ARBA" id="ARBA00023163"/>
    </source>
</evidence>
<dbReference type="Pfam" id="PF00486">
    <property type="entry name" value="Trans_reg_C"/>
    <property type="match status" value="1"/>
</dbReference>
<feature type="domain" description="Response regulatory" evidence="8">
    <location>
        <begin position="19"/>
        <end position="133"/>
    </location>
</feature>
<dbReference type="InterPro" id="IPR011006">
    <property type="entry name" value="CheY-like_superfamily"/>
</dbReference>
<gene>
    <name evidence="10" type="primary">basR</name>
    <name evidence="10" type="ORF">CUZ56_02946</name>
</gene>
<keyword evidence="11" id="KW-1185">Reference proteome</keyword>